<comment type="subcellular location">
    <subcellularLocation>
        <location evidence="1">Nucleus</location>
    </subcellularLocation>
</comment>
<dbReference type="CDD" id="cd12148">
    <property type="entry name" value="fungal_TF_MHR"/>
    <property type="match status" value="1"/>
</dbReference>
<evidence type="ECO:0000256" key="4">
    <source>
        <dbReference type="ARBA" id="ARBA00023015"/>
    </source>
</evidence>
<dbReference type="PANTHER" id="PTHR31845:SF34">
    <property type="entry name" value="TRANSCRIPTIONAL ACTIVATOR OF PROTEASES PRTT"/>
    <property type="match status" value="1"/>
</dbReference>
<keyword evidence="2" id="KW-0479">Metal-binding</keyword>
<accession>A0ABR3A9S0</accession>
<keyword evidence="4" id="KW-0805">Transcription regulation</keyword>
<evidence type="ECO:0000256" key="1">
    <source>
        <dbReference type="ARBA" id="ARBA00004123"/>
    </source>
</evidence>
<gene>
    <name evidence="9" type="ORF">AAF712_002619</name>
</gene>
<evidence type="ECO:0000256" key="5">
    <source>
        <dbReference type="ARBA" id="ARBA00023125"/>
    </source>
</evidence>
<keyword evidence="3" id="KW-0862">Zinc</keyword>
<keyword evidence="5" id="KW-0238">DNA-binding</keyword>
<sequence length="539" mass="59733">MKTITQSCASATAFTPSSGSVSSIPDDSLSAILTPTQIDNLLLIFVENYTPWLNFKLIRDAESPLLDLVCCTIAARHLDENTRAAVAFRLQTLTQDRTAKLIFQSRRSASLEAVQCLLILSLWAPVSSPSEDFGDGRLLIASAISMAMNLRLNEAPNKAAALLSSQTAGETIDETQFLELLDQTRLWMSLSNAESLLCIGSGRGALSQRDPEVYIPLFRLRENLPTDKVGGGDTRLRLLADLYSVTERGLTIKFVSLAEKDVNEWYRSNEGVRREFSQLQRIVQPLGSKSSVASAKKRSHSPVTVLAQADKFYFQILLVLLHSCRLLSIYNAMAASKIYFVVNRMEDSAFWYRTVRPYDNNVLLEYSKECLRLCETVLLDVIQTDVHHLGTCPDHIFLLISFAASFLVGCKFMILSGMHRLLPGSTDAILSSCIGHLRRAAYSTDHPANQCANVISMLVSLWENKETVIQRYQVQTSPSGSPAQTAHPPNGDSASFTTHPVPVVHPSAPLLMEPTVYNQADFSWLNDPGFWNDILDTPL</sequence>
<dbReference type="InterPro" id="IPR051089">
    <property type="entry name" value="prtT"/>
</dbReference>
<dbReference type="PANTHER" id="PTHR31845">
    <property type="entry name" value="FINGER DOMAIN PROTEIN, PUTATIVE-RELATED"/>
    <property type="match status" value="1"/>
</dbReference>
<comment type="caution">
    <text evidence="9">The sequence shown here is derived from an EMBL/GenBank/DDBJ whole genome shotgun (WGS) entry which is preliminary data.</text>
</comment>
<evidence type="ECO:0000256" key="2">
    <source>
        <dbReference type="ARBA" id="ARBA00022723"/>
    </source>
</evidence>
<evidence type="ECO:0000256" key="6">
    <source>
        <dbReference type="ARBA" id="ARBA00023163"/>
    </source>
</evidence>
<proteinExistence type="predicted"/>
<keyword evidence="10" id="KW-1185">Reference proteome</keyword>
<feature type="region of interest" description="Disordered" evidence="8">
    <location>
        <begin position="473"/>
        <end position="499"/>
    </location>
</feature>
<keyword evidence="6" id="KW-0804">Transcription</keyword>
<evidence type="ECO:0000313" key="9">
    <source>
        <dbReference type="EMBL" id="KAL0070132.1"/>
    </source>
</evidence>
<evidence type="ECO:0000256" key="8">
    <source>
        <dbReference type="SAM" id="MobiDB-lite"/>
    </source>
</evidence>
<evidence type="ECO:0000256" key="3">
    <source>
        <dbReference type="ARBA" id="ARBA00022833"/>
    </source>
</evidence>
<evidence type="ECO:0008006" key="11">
    <source>
        <dbReference type="Google" id="ProtNLM"/>
    </source>
</evidence>
<evidence type="ECO:0000256" key="7">
    <source>
        <dbReference type="ARBA" id="ARBA00023242"/>
    </source>
</evidence>
<protein>
    <recommendedName>
        <fullName evidence="11">Transcription factor domain-containing protein</fullName>
    </recommendedName>
</protein>
<dbReference type="EMBL" id="JBBXMP010000008">
    <property type="protein sequence ID" value="KAL0070132.1"/>
    <property type="molecule type" value="Genomic_DNA"/>
</dbReference>
<organism evidence="9 10">
    <name type="scientific">Marasmius tenuissimus</name>
    <dbReference type="NCBI Taxonomy" id="585030"/>
    <lineage>
        <taxon>Eukaryota</taxon>
        <taxon>Fungi</taxon>
        <taxon>Dikarya</taxon>
        <taxon>Basidiomycota</taxon>
        <taxon>Agaricomycotina</taxon>
        <taxon>Agaricomycetes</taxon>
        <taxon>Agaricomycetidae</taxon>
        <taxon>Agaricales</taxon>
        <taxon>Marasmiineae</taxon>
        <taxon>Marasmiaceae</taxon>
        <taxon>Marasmius</taxon>
    </lineage>
</organism>
<feature type="compositionally biased region" description="Polar residues" evidence="8">
    <location>
        <begin position="473"/>
        <end position="484"/>
    </location>
</feature>
<evidence type="ECO:0000313" key="10">
    <source>
        <dbReference type="Proteomes" id="UP001437256"/>
    </source>
</evidence>
<reference evidence="9 10" key="1">
    <citation type="submission" date="2024-05" db="EMBL/GenBank/DDBJ databases">
        <title>A draft genome resource for the thread blight pathogen Marasmius tenuissimus strain MS-2.</title>
        <authorList>
            <person name="Yulfo-Soto G.E."/>
            <person name="Baruah I.K."/>
            <person name="Amoako-Attah I."/>
            <person name="Bukari Y."/>
            <person name="Meinhardt L.W."/>
            <person name="Bailey B.A."/>
            <person name="Cohen S.P."/>
        </authorList>
    </citation>
    <scope>NUCLEOTIDE SEQUENCE [LARGE SCALE GENOMIC DNA]</scope>
    <source>
        <strain evidence="9 10">MS-2</strain>
    </source>
</reference>
<name>A0ABR3A9S0_9AGAR</name>
<dbReference type="Proteomes" id="UP001437256">
    <property type="component" value="Unassembled WGS sequence"/>
</dbReference>
<keyword evidence="7" id="KW-0539">Nucleus</keyword>